<dbReference type="Proteomes" id="UP000270025">
    <property type="component" value="Chromosome"/>
</dbReference>
<evidence type="ECO:0000313" key="1">
    <source>
        <dbReference type="EMBL" id="VED67247.1"/>
    </source>
</evidence>
<dbReference type="EMBL" id="LR134266">
    <property type="protein sequence ID" value="VED67247.1"/>
    <property type="molecule type" value="Genomic_DNA"/>
</dbReference>
<name>A0A447Z4K9_9STRE</name>
<gene>
    <name evidence="1" type="ORF">NCTC3166_01067</name>
</gene>
<accession>A0A447Z4K9</accession>
<protein>
    <recommendedName>
        <fullName evidence="3">PEGA domain-containing protein</fullName>
    </recommendedName>
</protein>
<proteinExistence type="predicted"/>
<dbReference type="KEGG" id="svf:NCTC3166_01067"/>
<sequence length="101" mass="10972">MSEITVSRQTGLVGVVQKANVYFNGECVARLSKDETVTLPLPEGLDFVKVHVNQKGSVTPTKEVIVKAGQTAVIKSSPWVPFLGLLGTILRIPYFTIEVTD</sequence>
<dbReference type="AlphaFoldDB" id="A0A447Z4K9"/>
<organism evidence="1 2">
    <name type="scientific">Streptococcus viridans</name>
    <dbReference type="NCBI Taxonomy" id="78535"/>
    <lineage>
        <taxon>Bacteria</taxon>
        <taxon>Bacillati</taxon>
        <taxon>Bacillota</taxon>
        <taxon>Bacilli</taxon>
        <taxon>Lactobacillales</taxon>
        <taxon>Streptococcaceae</taxon>
        <taxon>Streptococcus</taxon>
    </lineage>
</organism>
<keyword evidence="2" id="KW-1185">Reference proteome</keyword>
<evidence type="ECO:0008006" key="3">
    <source>
        <dbReference type="Google" id="ProtNLM"/>
    </source>
</evidence>
<dbReference type="RefSeq" id="WP_126404251.1">
    <property type="nucleotide sequence ID" value="NZ_LR134266.1"/>
</dbReference>
<reference evidence="1 2" key="1">
    <citation type="submission" date="2018-12" db="EMBL/GenBank/DDBJ databases">
        <authorList>
            <consortium name="Pathogen Informatics"/>
        </authorList>
    </citation>
    <scope>NUCLEOTIDE SEQUENCE [LARGE SCALE GENOMIC DNA]</scope>
    <source>
        <strain evidence="1 2">NCTC3166</strain>
    </source>
</reference>
<evidence type="ECO:0000313" key="2">
    <source>
        <dbReference type="Proteomes" id="UP000270025"/>
    </source>
</evidence>